<accession>A0A6M3LM59</accession>
<name>A0A6M3LM59_9ZZZZ</name>
<protein>
    <submittedName>
        <fullName evidence="1">Uncharacterized protein</fullName>
    </submittedName>
</protein>
<gene>
    <name evidence="1" type="ORF">MM415B08709_0007</name>
</gene>
<sequence>MLTENEERIIDEEYKKGVDWLKQIRARRYMSGQQAQDEGIISEDNWQQAIAHPWTWVIISDTLKIREIPWQGLEVSDMTSQSVTLNR</sequence>
<reference evidence="1" key="1">
    <citation type="submission" date="2020-03" db="EMBL/GenBank/DDBJ databases">
        <title>The deep terrestrial virosphere.</title>
        <authorList>
            <person name="Holmfeldt K."/>
            <person name="Nilsson E."/>
            <person name="Simone D."/>
            <person name="Lopez-Fernandez M."/>
            <person name="Wu X."/>
            <person name="de Brujin I."/>
            <person name="Lundin D."/>
            <person name="Andersson A."/>
            <person name="Bertilsson S."/>
            <person name="Dopson M."/>
        </authorList>
    </citation>
    <scope>NUCLEOTIDE SEQUENCE</scope>
    <source>
        <strain evidence="1">MM415B08709</strain>
    </source>
</reference>
<evidence type="ECO:0000313" key="1">
    <source>
        <dbReference type="EMBL" id="QJA96437.1"/>
    </source>
</evidence>
<dbReference type="EMBL" id="MT143400">
    <property type="protein sequence ID" value="QJA96437.1"/>
    <property type="molecule type" value="Genomic_DNA"/>
</dbReference>
<organism evidence="1">
    <name type="scientific">viral metagenome</name>
    <dbReference type="NCBI Taxonomy" id="1070528"/>
    <lineage>
        <taxon>unclassified sequences</taxon>
        <taxon>metagenomes</taxon>
        <taxon>organismal metagenomes</taxon>
    </lineage>
</organism>
<dbReference type="AlphaFoldDB" id="A0A6M3LM59"/>
<proteinExistence type="predicted"/>